<dbReference type="Proteomes" id="UP001460270">
    <property type="component" value="Unassembled WGS sequence"/>
</dbReference>
<sequence length="518" mass="59858">MTLVNIFGENLSEMQDVLQIVVQAFMRMKKVKLSPSCVFVHQNVSDVSAVEKNMDGKRKLLDKLDKMTQLAATEEVSLGGNSSMAPPNQGYSESVQDLRKFILSKASNSPGVTLSAFRSKVHDLWNALLNENFVFSFKNTLEIAVYRKLEKKAREGVEKRKAEFEERFLEESKELARELKVTKGMKPPKRLNLKEDLMRAVSECGFEKLLISSSLNSGKIKQLATLGDYSDCVCRKTKEEWAIKMWWDKIKNPSGRIPKEHQQELQNFITKLENQATTQIKSKPLVESGYSSTYLSEISKDLKKSIDDFEAQWHYLLLNDFKVDLILYAFDRIEIIILDCHSQFIKNNDVHTYLEKKKDGYYNIFKSFCKGSSSTLVLAELIFCTNTFTNHTASGIDHSVPFHRSSSVNGWSYRGTKEMVLPFCTTEVAGNGRFYPDSSDRKVPYKSYRDAGPRYETWEIIADEYPTSFWQWMVCTFKKDLEKHYNLRYDGRGKIPHEWKRVTFDEAMTNLEEMYDTS</sequence>
<feature type="domain" description="VLIG-type G" evidence="1">
    <location>
        <begin position="1"/>
        <end position="177"/>
    </location>
</feature>
<name>A0AAW0NMY1_9GOBI</name>
<evidence type="ECO:0000313" key="2">
    <source>
        <dbReference type="EMBL" id="KAK7901609.1"/>
    </source>
</evidence>
<protein>
    <recommendedName>
        <fullName evidence="1">VLIG-type G domain-containing protein</fullName>
    </recommendedName>
</protein>
<comment type="caution">
    <text evidence="2">The sequence shown here is derived from an EMBL/GenBank/DDBJ whole genome shotgun (WGS) entry which is preliminary data.</text>
</comment>
<dbReference type="EMBL" id="JBBPFD010000013">
    <property type="protein sequence ID" value="KAK7901609.1"/>
    <property type="molecule type" value="Genomic_DNA"/>
</dbReference>
<gene>
    <name evidence="2" type="ORF">WMY93_018378</name>
</gene>
<evidence type="ECO:0000259" key="1">
    <source>
        <dbReference type="PROSITE" id="PS51717"/>
    </source>
</evidence>
<dbReference type="GO" id="GO:0005525">
    <property type="term" value="F:GTP binding"/>
    <property type="evidence" value="ECO:0007669"/>
    <property type="project" value="InterPro"/>
</dbReference>
<dbReference type="Pfam" id="PF25683">
    <property type="entry name" value="URGCP_GTPase"/>
    <property type="match status" value="1"/>
</dbReference>
<dbReference type="PANTHER" id="PTHR22796">
    <property type="entry name" value="URG4-RELATED"/>
    <property type="match status" value="1"/>
</dbReference>
<proteinExistence type="predicted"/>
<keyword evidence="3" id="KW-1185">Reference proteome</keyword>
<dbReference type="InterPro" id="IPR030383">
    <property type="entry name" value="G_VLIG_dom"/>
</dbReference>
<reference evidence="3" key="1">
    <citation type="submission" date="2024-04" db="EMBL/GenBank/DDBJ databases">
        <title>Salinicola lusitanus LLJ914,a marine bacterium isolated from the Okinawa Trough.</title>
        <authorList>
            <person name="Li J."/>
        </authorList>
    </citation>
    <scope>NUCLEOTIDE SEQUENCE [LARGE SCALE GENOMIC DNA]</scope>
</reference>
<evidence type="ECO:0000313" key="3">
    <source>
        <dbReference type="Proteomes" id="UP001460270"/>
    </source>
</evidence>
<organism evidence="2 3">
    <name type="scientific">Mugilogobius chulae</name>
    <name type="common">yellowstripe goby</name>
    <dbReference type="NCBI Taxonomy" id="88201"/>
    <lineage>
        <taxon>Eukaryota</taxon>
        <taxon>Metazoa</taxon>
        <taxon>Chordata</taxon>
        <taxon>Craniata</taxon>
        <taxon>Vertebrata</taxon>
        <taxon>Euteleostomi</taxon>
        <taxon>Actinopterygii</taxon>
        <taxon>Neopterygii</taxon>
        <taxon>Teleostei</taxon>
        <taxon>Neoteleostei</taxon>
        <taxon>Acanthomorphata</taxon>
        <taxon>Gobiaria</taxon>
        <taxon>Gobiiformes</taxon>
        <taxon>Gobioidei</taxon>
        <taxon>Gobiidae</taxon>
        <taxon>Gobionellinae</taxon>
        <taxon>Mugilogobius</taxon>
    </lineage>
</organism>
<dbReference type="PROSITE" id="PS51717">
    <property type="entry name" value="G_VLIG"/>
    <property type="match status" value="1"/>
</dbReference>
<dbReference type="PANTHER" id="PTHR22796:SF6">
    <property type="entry name" value="INTERFERON-INDUCED VERY LARGE GTPASE 1-RELATED"/>
    <property type="match status" value="1"/>
</dbReference>
<dbReference type="AlphaFoldDB" id="A0AAW0NMY1"/>
<accession>A0AAW0NMY1</accession>